<feature type="region of interest" description="Disordered" evidence="4">
    <location>
        <begin position="219"/>
        <end position="248"/>
    </location>
</feature>
<keyword evidence="1" id="KW-0805">Transcription regulation</keyword>
<evidence type="ECO:0000256" key="4">
    <source>
        <dbReference type="SAM" id="MobiDB-lite"/>
    </source>
</evidence>
<dbReference type="EMBL" id="ALQA01000017">
    <property type="protein sequence ID" value="EJZ10076.1"/>
    <property type="molecule type" value="Genomic_DNA"/>
</dbReference>
<dbReference type="CDD" id="cd07377">
    <property type="entry name" value="WHTH_GntR"/>
    <property type="match status" value="1"/>
</dbReference>
<evidence type="ECO:0000259" key="5">
    <source>
        <dbReference type="PROSITE" id="PS50949"/>
    </source>
</evidence>
<dbReference type="RefSeq" id="WP_003932407.1">
    <property type="nucleotide sequence ID" value="NZ_JH814696.1"/>
</dbReference>
<dbReference type="PANTHER" id="PTHR43537">
    <property type="entry name" value="TRANSCRIPTIONAL REGULATOR, GNTR FAMILY"/>
    <property type="match status" value="1"/>
</dbReference>
<dbReference type="PRINTS" id="PR00035">
    <property type="entry name" value="HTHGNTR"/>
</dbReference>
<dbReference type="PATRIC" id="fig|1194972.3.peg.2029"/>
<protein>
    <submittedName>
        <fullName evidence="6">Transcriptional regulator</fullName>
    </submittedName>
</protein>
<evidence type="ECO:0000256" key="1">
    <source>
        <dbReference type="ARBA" id="ARBA00023015"/>
    </source>
</evidence>
<sequence length="248" mass="27292">MAYESAASRIAGQLRTEILHGQIAPGSRLSQLSIAERFGVSRIPVRDALQMLAGEGLMHPSSNATAVVIGMSIPELQELYELREAIEPLATQIAVPKVGRADILLMRKQMTVMETSSEPPIWLAANAEFHAAIYKRAGRPRMIELVEQLRRLTDRYLYMHLEVIGQTEHLHAEHAAILSAVESGDPALAARLTREHLATSHDYILSYLLEHPSATGADDLISYHDRDHQDPAPSATKPRGGRTKGTQA</sequence>
<keyword evidence="7" id="KW-1185">Reference proteome</keyword>
<dbReference type="SMART" id="SM00345">
    <property type="entry name" value="HTH_GNTR"/>
    <property type="match status" value="1"/>
</dbReference>
<dbReference type="SMART" id="SM00895">
    <property type="entry name" value="FCD"/>
    <property type="match status" value="1"/>
</dbReference>
<dbReference type="Proteomes" id="UP000006072">
    <property type="component" value="Unassembled WGS sequence"/>
</dbReference>
<dbReference type="SUPFAM" id="SSF48008">
    <property type="entry name" value="GntR ligand-binding domain-like"/>
    <property type="match status" value="1"/>
</dbReference>
<feature type="domain" description="HTH gntR-type" evidence="5">
    <location>
        <begin position="4"/>
        <end position="71"/>
    </location>
</feature>
<dbReference type="AlphaFoldDB" id="K0UTG5"/>
<proteinExistence type="predicted"/>
<dbReference type="SUPFAM" id="SSF46785">
    <property type="entry name" value="Winged helix' DNA-binding domain"/>
    <property type="match status" value="1"/>
</dbReference>
<dbReference type="InterPro" id="IPR000524">
    <property type="entry name" value="Tscrpt_reg_HTH_GntR"/>
</dbReference>
<feature type="compositionally biased region" description="Basic and acidic residues" evidence="4">
    <location>
        <begin position="221"/>
        <end position="230"/>
    </location>
</feature>
<dbReference type="Pfam" id="PF00392">
    <property type="entry name" value="GntR"/>
    <property type="match status" value="1"/>
</dbReference>
<keyword evidence="3" id="KW-0804">Transcription</keyword>
<dbReference type="HOGENOM" id="CLU_017584_5_4_11"/>
<dbReference type="InterPro" id="IPR036388">
    <property type="entry name" value="WH-like_DNA-bd_sf"/>
</dbReference>
<evidence type="ECO:0000256" key="3">
    <source>
        <dbReference type="ARBA" id="ARBA00023163"/>
    </source>
</evidence>
<dbReference type="eggNOG" id="COG1802">
    <property type="taxonomic scope" value="Bacteria"/>
</dbReference>
<name>K0UTG5_MYCVA</name>
<dbReference type="GO" id="GO:0003700">
    <property type="term" value="F:DNA-binding transcription factor activity"/>
    <property type="evidence" value="ECO:0007669"/>
    <property type="project" value="InterPro"/>
</dbReference>
<accession>K0UTG5</accession>
<comment type="caution">
    <text evidence="6">The sequence shown here is derived from an EMBL/GenBank/DDBJ whole genome shotgun (WGS) entry which is preliminary data.</text>
</comment>
<reference evidence="6 7" key="1">
    <citation type="journal article" date="2012" name="J. Bacteriol.">
        <title>Complete Genome Sequence of Mycobacterium vaccae Type Strain ATCC 25954.</title>
        <authorList>
            <person name="Ho Y.S."/>
            <person name="Adroub S.A."/>
            <person name="Abadi M."/>
            <person name="Al Alwan B."/>
            <person name="Alkhateeb R."/>
            <person name="Gao G."/>
            <person name="Ragab A."/>
            <person name="Ali S."/>
            <person name="van Soolingen D."/>
            <person name="Bitter W."/>
            <person name="Pain A."/>
            <person name="Abdallah A.M."/>
        </authorList>
    </citation>
    <scope>NUCLEOTIDE SEQUENCE [LARGE SCALE GENOMIC DNA]</scope>
    <source>
        <strain evidence="6 7">ATCC 25954</strain>
    </source>
</reference>
<dbReference type="PANTHER" id="PTHR43537:SF41">
    <property type="entry name" value="TRANSCRIPTIONAL REGULATORY PROTEIN"/>
    <property type="match status" value="1"/>
</dbReference>
<dbReference type="Gene3D" id="1.10.10.10">
    <property type="entry name" value="Winged helix-like DNA-binding domain superfamily/Winged helix DNA-binding domain"/>
    <property type="match status" value="1"/>
</dbReference>
<organism evidence="6 7">
    <name type="scientific">Mycolicibacterium vaccae ATCC 25954</name>
    <dbReference type="NCBI Taxonomy" id="1194972"/>
    <lineage>
        <taxon>Bacteria</taxon>
        <taxon>Bacillati</taxon>
        <taxon>Actinomycetota</taxon>
        <taxon>Actinomycetes</taxon>
        <taxon>Mycobacteriales</taxon>
        <taxon>Mycobacteriaceae</taxon>
        <taxon>Mycolicibacterium</taxon>
    </lineage>
</organism>
<evidence type="ECO:0000313" key="6">
    <source>
        <dbReference type="EMBL" id="EJZ10076.1"/>
    </source>
</evidence>
<dbReference type="Pfam" id="PF07729">
    <property type="entry name" value="FCD"/>
    <property type="match status" value="1"/>
</dbReference>
<evidence type="ECO:0000256" key="2">
    <source>
        <dbReference type="ARBA" id="ARBA00023125"/>
    </source>
</evidence>
<dbReference type="InterPro" id="IPR036390">
    <property type="entry name" value="WH_DNA-bd_sf"/>
</dbReference>
<dbReference type="Gene3D" id="1.20.120.530">
    <property type="entry name" value="GntR ligand-binding domain-like"/>
    <property type="match status" value="1"/>
</dbReference>
<dbReference type="InterPro" id="IPR008920">
    <property type="entry name" value="TF_FadR/GntR_C"/>
</dbReference>
<dbReference type="PROSITE" id="PS50949">
    <property type="entry name" value="HTH_GNTR"/>
    <property type="match status" value="1"/>
</dbReference>
<gene>
    <name evidence="6" type="ORF">MVAC_10122</name>
</gene>
<evidence type="ECO:0000313" key="7">
    <source>
        <dbReference type="Proteomes" id="UP000006072"/>
    </source>
</evidence>
<dbReference type="InterPro" id="IPR011711">
    <property type="entry name" value="GntR_C"/>
</dbReference>
<keyword evidence="2" id="KW-0238">DNA-binding</keyword>
<dbReference type="GO" id="GO:0003677">
    <property type="term" value="F:DNA binding"/>
    <property type="evidence" value="ECO:0007669"/>
    <property type="project" value="UniProtKB-KW"/>
</dbReference>